<dbReference type="PROSITE" id="PS51168">
    <property type="entry name" value="CHORISMATE_MUT_2"/>
    <property type="match status" value="1"/>
</dbReference>
<dbReference type="GO" id="GO:0009697">
    <property type="term" value="P:salicylic acid biosynthetic process"/>
    <property type="evidence" value="ECO:0007669"/>
    <property type="project" value="TreeGrafter"/>
</dbReference>
<reference evidence="5" key="1">
    <citation type="submission" date="2019-02" db="EMBL/GenBank/DDBJ databases">
        <title>Complete genome sequence of Rhodoferax sp. Gr-4.</title>
        <authorList>
            <person name="Jin L."/>
        </authorList>
    </citation>
    <scope>NUCLEOTIDE SEQUENCE [LARGE SCALE GENOMIC DNA]</scope>
    <source>
        <strain evidence="5">Gr-4</strain>
    </source>
</reference>
<dbReference type="KEGG" id="rhg:EXZ61_20000"/>
<organism evidence="4 5">
    <name type="scientific">Rhodoferax aquaticus</name>
    <dbReference type="NCBI Taxonomy" id="2527691"/>
    <lineage>
        <taxon>Bacteria</taxon>
        <taxon>Pseudomonadati</taxon>
        <taxon>Pseudomonadota</taxon>
        <taxon>Betaproteobacteria</taxon>
        <taxon>Burkholderiales</taxon>
        <taxon>Comamonadaceae</taxon>
        <taxon>Rhodoferax</taxon>
    </lineage>
</organism>
<dbReference type="GO" id="GO:0004106">
    <property type="term" value="F:chorismate mutase activity"/>
    <property type="evidence" value="ECO:0007669"/>
    <property type="project" value="UniProtKB-EC"/>
</dbReference>
<dbReference type="InterPro" id="IPR036979">
    <property type="entry name" value="CM_dom_sf"/>
</dbReference>
<dbReference type="EMBL" id="CP036282">
    <property type="protein sequence ID" value="QDL56254.1"/>
    <property type="molecule type" value="Genomic_DNA"/>
</dbReference>
<sequence>MQETFENTPAEFGVAPQAHGGLRIPVTYCHTMADVRQHIDALDDRIVALMAERSGYVAQAARIKATPDLIVDVPRIERIVERVREMSRDLGAPEAVAEATYRAMIAASIDFETGEFARLKPGSAA</sequence>
<dbReference type="PANTHER" id="PTHR38041:SF1">
    <property type="entry name" value="CHORISMATE MUTASE"/>
    <property type="match status" value="1"/>
</dbReference>
<dbReference type="SMART" id="SM00830">
    <property type="entry name" value="CM_2"/>
    <property type="match status" value="1"/>
</dbReference>
<dbReference type="InterPro" id="IPR051331">
    <property type="entry name" value="Chorismate_mutase-related"/>
</dbReference>
<dbReference type="GO" id="GO:0046417">
    <property type="term" value="P:chorismate metabolic process"/>
    <property type="evidence" value="ECO:0007669"/>
    <property type="project" value="InterPro"/>
</dbReference>
<feature type="domain" description="Chorismate mutase" evidence="3">
    <location>
        <begin position="26"/>
        <end position="116"/>
    </location>
</feature>
<dbReference type="Proteomes" id="UP000317365">
    <property type="component" value="Chromosome"/>
</dbReference>
<dbReference type="PANTHER" id="PTHR38041">
    <property type="entry name" value="CHORISMATE MUTASE"/>
    <property type="match status" value="1"/>
</dbReference>
<dbReference type="RefSeq" id="WP_142813693.1">
    <property type="nucleotide sequence ID" value="NZ_CP036282.1"/>
</dbReference>
<gene>
    <name evidence="4" type="ORF">EXZ61_20000</name>
</gene>
<accession>A0A515EU96</accession>
<dbReference type="Gene3D" id="1.20.59.10">
    <property type="entry name" value="Chorismate mutase"/>
    <property type="match status" value="1"/>
</dbReference>
<dbReference type="InterPro" id="IPR002701">
    <property type="entry name" value="CM_II_prokaryot"/>
</dbReference>
<evidence type="ECO:0000313" key="4">
    <source>
        <dbReference type="EMBL" id="QDL56254.1"/>
    </source>
</evidence>
<evidence type="ECO:0000313" key="5">
    <source>
        <dbReference type="Proteomes" id="UP000317365"/>
    </source>
</evidence>
<keyword evidence="2" id="KW-0413">Isomerase</keyword>
<dbReference type="AlphaFoldDB" id="A0A515EU96"/>
<reference evidence="5" key="2">
    <citation type="journal article" date="2020" name="Int. J. Syst. Evol. Microbiol.">
        <title>Genomic insights into a novel species Rhodoferax aquaticus sp. nov., isolated from freshwater.</title>
        <authorList>
            <person name="Li T."/>
            <person name="Zhuo Y."/>
            <person name="Jin C.Z."/>
            <person name="Wu X."/>
            <person name="Ko S.R."/>
            <person name="Jin F.J."/>
            <person name="Ahn C.Y."/>
            <person name="Oh H.M."/>
            <person name="Lee H.G."/>
            <person name="Jin L."/>
        </authorList>
    </citation>
    <scope>NUCLEOTIDE SEQUENCE [LARGE SCALE GENOMIC DNA]</scope>
    <source>
        <strain evidence="5">Gr-4</strain>
    </source>
</reference>
<dbReference type="SUPFAM" id="SSF48600">
    <property type="entry name" value="Chorismate mutase II"/>
    <property type="match status" value="1"/>
</dbReference>
<name>A0A515EU96_9BURK</name>
<evidence type="ECO:0000259" key="3">
    <source>
        <dbReference type="PROSITE" id="PS51168"/>
    </source>
</evidence>
<dbReference type="Pfam" id="PF01817">
    <property type="entry name" value="CM_2"/>
    <property type="match status" value="1"/>
</dbReference>
<protein>
    <recommendedName>
        <fullName evidence="1">chorismate mutase</fullName>
        <ecNumber evidence="1">5.4.99.5</ecNumber>
    </recommendedName>
</protein>
<dbReference type="InterPro" id="IPR036263">
    <property type="entry name" value="Chorismate_II_sf"/>
</dbReference>
<dbReference type="EC" id="5.4.99.5" evidence="1"/>
<keyword evidence="5" id="KW-1185">Reference proteome</keyword>
<evidence type="ECO:0000256" key="2">
    <source>
        <dbReference type="ARBA" id="ARBA00023235"/>
    </source>
</evidence>
<proteinExistence type="predicted"/>
<evidence type="ECO:0000256" key="1">
    <source>
        <dbReference type="ARBA" id="ARBA00012404"/>
    </source>
</evidence>